<keyword evidence="3" id="KW-1185">Reference proteome</keyword>
<name>A0ABP8R8B1_9SPHI</name>
<feature type="signal peptide" evidence="1">
    <location>
        <begin position="1"/>
        <end position="21"/>
    </location>
</feature>
<dbReference type="PROSITE" id="PS51257">
    <property type="entry name" value="PROKAR_LIPOPROTEIN"/>
    <property type="match status" value="1"/>
</dbReference>
<gene>
    <name evidence="2" type="ORF">GCM10023173_25810</name>
</gene>
<dbReference type="RefSeq" id="WP_345069119.1">
    <property type="nucleotide sequence ID" value="NZ_BAABGR010000044.1"/>
</dbReference>
<comment type="caution">
    <text evidence="2">The sequence shown here is derived from an EMBL/GenBank/DDBJ whole genome shotgun (WGS) entry which is preliminary data.</text>
</comment>
<accession>A0ABP8R8B1</accession>
<evidence type="ECO:0000313" key="2">
    <source>
        <dbReference type="EMBL" id="GAA4521030.1"/>
    </source>
</evidence>
<proteinExistence type="predicted"/>
<dbReference type="EMBL" id="BAABGR010000044">
    <property type="protein sequence ID" value="GAA4521030.1"/>
    <property type="molecule type" value="Genomic_DNA"/>
</dbReference>
<dbReference type="Proteomes" id="UP001500394">
    <property type="component" value="Unassembled WGS sequence"/>
</dbReference>
<organism evidence="2 3">
    <name type="scientific">Sphingobacterium thermophilum</name>
    <dbReference type="NCBI Taxonomy" id="768534"/>
    <lineage>
        <taxon>Bacteria</taxon>
        <taxon>Pseudomonadati</taxon>
        <taxon>Bacteroidota</taxon>
        <taxon>Sphingobacteriia</taxon>
        <taxon>Sphingobacteriales</taxon>
        <taxon>Sphingobacteriaceae</taxon>
        <taxon>Sphingobacterium</taxon>
    </lineage>
</organism>
<keyword evidence="1" id="KW-0732">Signal</keyword>
<evidence type="ECO:0000256" key="1">
    <source>
        <dbReference type="SAM" id="SignalP"/>
    </source>
</evidence>
<protein>
    <submittedName>
        <fullName evidence="2">Uncharacterized protein</fullName>
    </submittedName>
</protein>
<evidence type="ECO:0000313" key="3">
    <source>
        <dbReference type="Proteomes" id="UP001500394"/>
    </source>
</evidence>
<sequence length="311" mass="34238">MKKMLPILGILSLFIGFVSCSNDTVTEPIYSPSGEALKNLFASNLEAITQEDVFDASELYTFTSEKGVKVIINGACLKKQNGDPVSGQVQLKYIEIFDRGTMLATNKPTVGLLNGEPHLLTSGGEFLVKVYQNGEELITDCGFTIHAPTSITGGTDNDMEVFAGTIDANDNLFWENITQTTDFWIGFNQASNEEAYNAFVSNFEWFNYDRFVDLGQGFTYVTFQTPVGFNSSNSYIFMAAKSNPHALAYASTKMPIGTEVYYILVSEYNGGFKYAVKPVATISPNQIITFTYAELQDGSIQQVIDAINNLP</sequence>
<feature type="chain" id="PRO_5046179038" evidence="1">
    <location>
        <begin position="22"/>
        <end position="311"/>
    </location>
</feature>
<reference evidence="3" key="1">
    <citation type="journal article" date="2019" name="Int. J. Syst. Evol. Microbiol.">
        <title>The Global Catalogue of Microorganisms (GCM) 10K type strain sequencing project: providing services to taxonomists for standard genome sequencing and annotation.</title>
        <authorList>
            <consortium name="The Broad Institute Genomics Platform"/>
            <consortium name="The Broad Institute Genome Sequencing Center for Infectious Disease"/>
            <person name="Wu L."/>
            <person name="Ma J."/>
        </authorList>
    </citation>
    <scope>NUCLEOTIDE SEQUENCE [LARGE SCALE GENOMIC DNA]</scope>
    <source>
        <strain evidence="3">JCM 17858</strain>
    </source>
</reference>